<evidence type="ECO:0000256" key="7">
    <source>
        <dbReference type="ARBA" id="ARBA00023288"/>
    </source>
</evidence>
<dbReference type="EMBL" id="PXYW01000002">
    <property type="protein sequence ID" value="PSR35270.1"/>
    <property type="molecule type" value="Genomic_DNA"/>
</dbReference>
<evidence type="ECO:0000313" key="11">
    <source>
        <dbReference type="Proteomes" id="UP000242972"/>
    </source>
</evidence>
<dbReference type="InterPro" id="IPR046953">
    <property type="entry name" value="Spore_GerAC-like_C"/>
</dbReference>
<keyword evidence="7" id="KW-0449">Lipoprotein</keyword>
<evidence type="ECO:0000256" key="4">
    <source>
        <dbReference type="ARBA" id="ARBA00022729"/>
    </source>
</evidence>
<dbReference type="InterPro" id="IPR038501">
    <property type="entry name" value="Spore_GerAC_C_sf"/>
</dbReference>
<dbReference type="Pfam" id="PF25198">
    <property type="entry name" value="Spore_GerAC_N"/>
    <property type="match status" value="1"/>
</dbReference>
<dbReference type="Gene3D" id="3.30.300.210">
    <property type="entry name" value="Nutrient germinant receptor protein C, domain 3"/>
    <property type="match status" value="1"/>
</dbReference>
<evidence type="ECO:0000259" key="9">
    <source>
        <dbReference type="Pfam" id="PF25198"/>
    </source>
</evidence>
<comment type="similarity">
    <text evidence="2">Belongs to the GerABKC lipoprotein family.</text>
</comment>
<feature type="domain" description="Spore germination GerAC-like C-terminal" evidence="8">
    <location>
        <begin position="221"/>
        <end position="378"/>
    </location>
</feature>
<organism evidence="10 11">
    <name type="scientific">Sulfobacillus benefaciens</name>
    <dbReference type="NCBI Taxonomy" id="453960"/>
    <lineage>
        <taxon>Bacteria</taxon>
        <taxon>Bacillati</taxon>
        <taxon>Bacillota</taxon>
        <taxon>Clostridia</taxon>
        <taxon>Eubacteriales</taxon>
        <taxon>Clostridiales Family XVII. Incertae Sedis</taxon>
        <taxon>Sulfobacillus</taxon>
    </lineage>
</organism>
<accession>A0A2T2XLA3</accession>
<comment type="caution">
    <text evidence="10">The sequence shown here is derived from an EMBL/GenBank/DDBJ whole genome shotgun (WGS) entry which is preliminary data.</text>
</comment>
<evidence type="ECO:0000256" key="1">
    <source>
        <dbReference type="ARBA" id="ARBA00004635"/>
    </source>
</evidence>
<keyword evidence="4" id="KW-0732">Signal</keyword>
<dbReference type="GO" id="GO:0016020">
    <property type="term" value="C:membrane"/>
    <property type="evidence" value="ECO:0007669"/>
    <property type="project" value="UniProtKB-SubCell"/>
</dbReference>
<dbReference type="PANTHER" id="PTHR35789:SF1">
    <property type="entry name" value="SPORE GERMINATION PROTEIN B3"/>
    <property type="match status" value="1"/>
</dbReference>
<reference evidence="10 11" key="1">
    <citation type="journal article" date="2014" name="BMC Genomics">
        <title>Comparison of environmental and isolate Sulfobacillus genomes reveals diverse carbon, sulfur, nitrogen, and hydrogen metabolisms.</title>
        <authorList>
            <person name="Justice N.B."/>
            <person name="Norman A."/>
            <person name="Brown C.T."/>
            <person name="Singh A."/>
            <person name="Thomas B.C."/>
            <person name="Banfield J.F."/>
        </authorList>
    </citation>
    <scope>NUCLEOTIDE SEQUENCE [LARGE SCALE GENOMIC DNA]</scope>
    <source>
        <strain evidence="10">AMDSBA4</strain>
    </source>
</reference>
<name>A0A2T2XLA3_9FIRM</name>
<keyword evidence="5" id="KW-0472">Membrane</keyword>
<evidence type="ECO:0000256" key="2">
    <source>
        <dbReference type="ARBA" id="ARBA00007886"/>
    </source>
</evidence>
<dbReference type="PANTHER" id="PTHR35789">
    <property type="entry name" value="SPORE GERMINATION PROTEIN B3"/>
    <property type="match status" value="1"/>
</dbReference>
<sequence>MNNRLRNTIAVLGVLVAPVFLSGCWDVTSTEILTVPTLMAIGWHHHRYTITMETDSPQLMSTPGSGSSTTTSPTWILRGQGTSISQALLDTGLNVETGNPLTLAHLRVVVLGKSVLSPNRLPTILDHFARAPYLHRTFWILSTSGPARPIAEAENPIGPDPVNVLQRDLKIAKLHGNIVPHRFYRVIESVVNTPYEGLEIPTVMVKPAPNGKSGGQFRFQGAYIILHDRIIGHWSLHQVRTYALLHNADPGLLLTVPISDGGYYVFRVLTSHTRVTWRHRSLRISNHCVVSLVEITSPVGTSHTPPLPLAEMMAKQLATRITSLVRWTQNHRVDMLKAGVDASLRHPLWFPSHEQDWSTIYAKAPFTIHVSVTIHDTGSLNTY</sequence>
<gene>
    <name evidence="10" type="ORF">C7B46_00955</name>
</gene>
<dbReference type="InterPro" id="IPR057336">
    <property type="entry name" value="GerAC_N"/>
</dbReference>
<evidence type="ECO:0000256" key="6">
    <source>
        <dbReference type="ARBA" id="ARBA00023139"/>
    </source>
</evidence>
<keyword evidence="6" id="KW-0564">Palmitate</keyword>
<keyword evidence="3" id="KW-0309">Germination</keyword>
<feature type="domain" description="Spore germination protein N-terminal" evidence="9">
    <location>
        <begin position="35"/>
        <end position="198"/>
    </location>
</feature>
<dbReference type="GO" id="GO:0009847">
    <property type="term" value="P:spore germination"/>
    <property type="evidence" value="ECO:0007669"/>
    <property type="project" value="InterPro"/>
</dbReference>
<evidence type="ECO:0000256" key="5">
    <source>
        <dbReference type="ARBA" id="ARBA00023136"/>
    </source>
</evidence>
<evidence type="ECO:0000259" key="8">
    <source>
        <dbReference type="Pfam" id="PF05504"/>
    </source>
</evidence>
<dbReference type="PROSITE" id="PS51257">
    <property type="entry name" value="PROKAR_LIPOPROTEIN"/>
    <property type="match status" value="1"/>
</dbReference>
<dbReference type="Proteomes" id="UP000242972">
    <property type="component" value="Unassembled WGS sequence"/>
</dbReference>
<comment type="subcellular location">
    <subcellularLocation>
        <location evidence="1">Membrane</location>
        <topology evidence="1">Lipid-anchor</topology>
    </subcellularLocation>
</comment>
<proteinExistence type="inferred from homology"/>
<dbReference type="AlphaFoldDB" id="A0A2T2XLA3"/>
<dbReference type="Pfam" id="PF05504">
    <property type="entry name" value="Spore_GerAC"/>
    <property type="match status" value="1"/>
</dbReference>
<evidence type="ECO:0000256" key="3">
    <source>
        <dbReference type="ARBA" id="ARBA00022544"/>
    </source>
</evidence>
<protein>
    <submittedName>
        <fullName evidence="10">Spore gernimation protein GerC</fullName>
    </submittedName>
</protein>
<evidence type="ECO:0000313" key="10">
    <source>
        <dbReference type="EMBL" id="PSR35270.1"/>
    </source>
</evidence>
<dbReference type="InterPro" id="IPR008844">
    <property type="entry name" value="Spore_GerAC-like"/>
</dbReference>